<gene>
    <name evidence="1" type="ORF">BpHYR1_047448</name>
</gene>
<organism evidence="1 2">
    <name type="scientific">Brachionus plicatilis</name>
    <name type="common">Marine rotifer</name>
    <name type="synonym">Brachionus muelleri</name>
    <dbReference type="NCBI Taxonomy" id="10195"/>
    <lineage>
        <taxon>Eukaryota</taxon>
        <taxon>Metazoa</taxon>
        <taxon>Spiralia</taxon>
        <taxon>Gnathifera</taxon>
        <taxon>Rotifera</taxon>
        <taxon>Eurotatoria</taxon>
        <taxon>Monogononta</taxon>
        <taxon>Pseudotrocha</taxon>
        <taxon>Ploima</taxon>
        <taxon>Brachionidae</taxon>
        <taxon>Brachionus</taxon>
    </lineage>
</organism>
<dbReference type="Proteomes" id="UP000276133">
    <property type="component" value="Unassembled WGS sequence"/>
</dbReference>
<evidence type="ECO:0000313" key="2">
    <source>
        <dbReference type="Proteomes" id="UP000276133"/>
    </source>
</evidence>
<evidence type="ECO:0000313" key="1">
    <source>
        <dbReference type="EMBL" id="RMZ94156.1"/>
    </source>
</evidence>
<reference evidence="1 2" key="1">
    <citation type="journal article" date="2018" name="Sci. Rep.">
        <title>Genomic signatures of local adaptation to the degree of environmental predictability in rotifers.</title>
        <authorList>
            <person name="Franch-Gras L."/>
            <person name="Hahn C."/>
            <person name="Garcia-Roger E.M."/>
            <person name="Carmona M.J."/>
            <person name="Serra M."/>
            <person name="Gomez A."/>
        </authorList>
    </citation>
    <scope>NUCLEOTIDE SEQUENCE [LARGE SCALE GENOMIC DNA]</scope>
    <source>
        <strain evidence="1">HYR1</strain>
    </source>
</reference>
<dbReference type="EMBL" id="REGN01013255">
    <property type="protein sequence ID" value="RMZ94156.1"/>
    <property type="molecule type" value="Genomic_DNA"/>
</dbReference>
<name>A0A3M7P4Z8_BRAPC</name>
<proteinExistence type="predicted"/>
<accession>A0A3M7P4Z8</accession>
<dbReference type="AlphaFoldDB" id="A0A3M7P4Z8"/>
<sequence length="89" mass="10610">MLGFTIYYHQKRYNKSDCCDNLNEQQKCILVTIITIRGKADYMQPVCSVRTINDVSIQNVAEIPEFFFADIRFSRKYPKIFKMKNLQIY</sequence>
<keyword evidence="2" id="KW-1185">Reference proteome</keyword>
<comment type="caution">
    <text evidence="1">The sequence shown here is derived from an EMBL/GenBank/DDBJ whole genome shotgun (WGS) entry which is preliminary data.</text>
</comment>
<protein>
    <submittedName>
        <fullName evidence="1">Uncharacterized protein</fullName>
    </submittedName>
</protein>